<gene>
    <name evidence="1" type="ORF">ELI03_27365</name>
</gene>
<protein>
    <submittedName>
        <fullName evidence="1">Uncharacterized protein</fullName>
    </submittedName>
</protein>
<dbReference type="EMBL" id="SIPC01000003">
    <property type="protein sequence ID" value="TAX67820.1"/>
    <property type="molecule type" value="Genomic_DNA"/>
</dbReference>
<reference evidence="1 2" key="1">
    <citation type="submission" date="2019-02" db="EMBL/GenBank/DDBJ databases">
        <title>The genomic architecture of introgression among sibling species of bacteria.</title>
        <authorList>
            <person name="Cavassim M.I.A."/>
            <person name="Moeskjaer S."/>
            <person name="Moslemi C."/>
            <person name="Fields B."/>
            <person name="Bachmann A."/>
            <person name="Vilhjalmsson B."/>
            <person name="Schierup M.H."/>
            <person name="Young J.P.W."/>
            <person name="Andersen S.U."/>
        </authorList>
    </citation>
    <scope>NUCLEOTIDE SEQUENCE [LARGE SCALE GENOMIC DNA]</scope>
    <source>
        <strain evidence="1 2">SM145A</strain>
        <plasmid evidence="1">pSM145A_Rh02</plasmid>
    </source>
</reference>
<dbReference type="Proteomes" id="UP000293652">
    <property type="component" value="Unassembled WGS sequence"/>
</dbReference>
<name>A0A4Q8XRM0_RHILE</name>
<geneLocation type="plasmid" evidence="1">
    <name>pSM145A_Rh02</name>
</geneLocation>
<sequence>MNTETVGEILRENLRTYDASLATIRQCVSLFETQAEELIGELRNVDGDAAHEIFERLQVIQSALAEVSFKYNIPLGEKLNALVREFDRLDDPYIREYWHRKFAEGLEWPLSS</sequence>
<dbReference type="RefSeq" id="WP_130671164.1">
    <property type="nucleotide sequence ID" value="NZ_SIOH01000007.1"/>
</dbReference>
<dbReference type="InterPro" id="IPR049759">
    <property type="entry name" value="CdiI-like"/>
</dbReference>
<evidence type="ECO:0000313" key="2">
    <source>
        <dbReference type="Proteomes" id="UP000293652"/>
    </source>
</evidence>
<keyword evidence="1" id="KW-0614">Plasmid</keyword>
<comment type="caution">
    <text evidence="1">The sequence shown here is derived from an EMBL/GenBank/DDBJ whole genome shotgun (WGS) entry which is preliminary data.</text>
</comment>
<proteinExistence type="predicted"/>
<dbReference type="CDD" id="cd21060">
    <property type="entry name" value="CdiI_NC101"/>
    <property type="match status" value="1"/>
</dbReference>
<evidence type="ECO:0000313" key="1">
    <source>
        <dbReference type="EMBL" id="TAX67820.1"/>
    </source>
</evidence>
<accession>A0A4Q8XRM0</accession>
<organism evidence="1 2">
    <name type="scientific">Rhizobium leguminosarum</name>
    <dbReference type="NCBI Taxonomy" id="384"/>
    <lineage>
        <taxon>Bacteria</taxon>
        <taxon>Pseudomonadati</taxon>
        <taxon>Pseudomonadota</taxon>
        <taxon>Alphaproteobacteria</taxon>
        <taxon>Hyphomicrobiales</taxon>
        <taxon>Rhizobiaceae</taxon>
        <taxon>Rhizobium/Agrobacterium group</taxon>
        <taxon>Rhizobium</taxon>
    </lineage>
</organism>
<dbReference type="AlphaFoldDB" id="A0A4Q8XRM0"/>